<organism evidence="1 2">
    <name type="scientific">Arabis alpina</name>
    <name type="common">Alpine rock-cress</name>
    <dbReference type="NCBI Taxonomy" id="50452"/>
    <lineage>
        <taxon>Eukaryota</taxon>
        <taxon>Viridiplantae</taxon>
        <taxon>Streptophyta</taxon>
        <taxon>Embryophyta</taxon>
        <taxon>Tracheophyta</taxon>
        <taxon>Spermatophyta</taxon>
        <taxon>Magnoliopsida</taxon>
        <taxon>eudicotyledons</taxon>
        <taxon>Gunneridae</taxon>
        <taxon>Pentapetalae</taxon>
        <taxon>rosids</taxon>
        <taxon>malvids</taxon>
        <taxon>Brassicales</taxon>
        <taxon>Brassicaceae</taxon>
        <taxon>Arabideae</taxon>
        <taxon>Arabis</taxon>
    </lineage>
</organism>
<keyword evidence="2" id="KW-1185">Reference proteome</keyword>
<accession>A0A087GQT0</accession>
<protein>
    <submittedName>
        <fullName evidence="1">Uncharacterized protein</fullName>
    </submittedName>
</protein>
<dbReference type="AlphaFoldDB" id="A0A087GQT0"/>
<dbReference type="OrthoDB" id="786450at2759"/>
<evidence type="ECO:0000313" key="1">
    <source>
        <dbReference type="EMBL" id="KFK32232.1"/>
    </source>
</evidence>
<name>A0A087GQT0_ARAAL</name>
<dbReference type="OMA" id="MSCLREF"/>
<sequence length="134" mass="15470">MAFKSKLHGEEDGLGFVRVTRGLLGRKRILISKTNQENVLNSDEAPVTEKIPVKRTKSETKSMLESLHQDILIRVVEAKKSYFDLSTPKKTLHFRHPLLINEEDYEIEAPNAPIRRRINNRESDLSKISMVLFK</sequence>
<reference evidence="2" key="1">
    <citation type="journal article" date="2015" name="Nat. Plants">
        <title>Genome expansion of Arabis alpina linked with retrotransposition and reduced symmetric DNA methylation.</title>
        <authorList>
            <person name="Willing E.M."/>
            <person name="Rawat V."/>
            <person name="Mandakova T."/>
            <person name="Maumus F."/>
            <person name="James G.V."/>
            <person name="Nordstroem K.J."/>
            <person name="Becker C."/>
            <person name="Warthmann N."/>
            <person name="Chica C."/>
            <person name="Szarzynska B."/>
            <person name="Zytnicki M."/>
            <person name="Albani M.C."/>
            <person name="Kiefer C."/>
            <person name="Bergonzi S."/>
            <person name="Castaings L."/>
            <person name="Mateos J.L."/>
            <person name="Berns M.C."/>
            <person name="Bujdoso N."/>
            <person name="Piofczyk T."/>
            <person name="de Lorenzo L."/>
            <person name="Barrero-Sicilia C."/>
            <person name="Mateos I."/>
            <person name="Piednoel M."/>
            <person name="Hagmann J."/>
            <person name="Chen-Min-Tao R."/>
            <person name="Iglesias-Fernandez R."/>
            <person name="Schuster S.C."/>
            <person name="Alonso-Blanco C."/>
            <person name="Roudier F."/>
            <person name="Carbonero P."/>
            <person name="Paz-Ares J."/>
            <person name="Davis S.J."/>
            <person name="Pecinka A."/>
            <person name="Quesneville H."/>
            <person name="Colot V."/>
            <person name="Lysak M.A."/>
            <person name="Weigel D."/>
            <person name="Coupland G."/>
            <person name="Schneeberger K."/>
        </authorList>
    </citation>
    <scope>NUCLEOTIDE SEQUENCE [LARGE SCALE GENOMIC DNA]</scope>
    <source>
        <strain evidence="2">cv. Pajares</strain>
    </source>
</reference>
<proteinExistence type="predicted"/>
<dbReference type="Proteomes" id="UP000029120">
    <property type="component" value="Chromosome 6"/>
</dbReference>
<gene>
    <name evidence="1" type="ordered locus">AALP_Aa6g214800</name>
</gene>
<dbReference type="Gramene" id="KFK32232">
    <property type="protein sequence ID" value="KFK32232"/>
    <property type="gene ID" value="AALP_AA6G214800"/>
</dbReference>
<dbReference type="EMBL" id="CM002874">
    <property type="protein sequence ID" value="KFK32232.1"/>
    <property type="molecule type" value="Genomic_DNA"/>
</dbReference>
<evidence type="ECO:0000313" key="2">
    <source>
        <dbReference type="Proteomes" id="UP000029120"/>
    </source>
</evidence>